<protein>
    <submittedName>
        <fullName evidence="1">Uncharacterized protein</fullName>
    </submittedName>
</protein>
<dbReference type="Proteomes" id="UP001164745">
    <property type="component" value="Chromosome"/>
</dbReference>
<keyword evidence="2" id="KW-1185">Reference proteome</keyword>
<sequence>MDFRDKLTLKVEVEDEFYTTSMKELIFHEFKNKIGVSAEIILCRMCRIGNFHEVRRNETHI</sequence>
<organism evidence="1 2">
    <name type="scientific">Caldicellulosiruptor naganoensis</name>
    <dbReference type="NCBI Taxonomy" id="29324"/>
    <lineage>
        <taxon>Bacteria</taxon>
        <taxon>Bacillati</taxon>
        <taxon>Bacillota</taxon>
        <taxon>Bacillota incertae sedis</taxon>
        <taxon>Caldicellulosiruptorales</taxon>
        <taxon>Caldicellulosiruptoraceae</taxon>
        <taxon>Caldicellulosiruptor</taxon>
    </lineage>
</organism>
<proteinExistence type="predicted"/>
<evidence type="ECO:0000313" key="1">
    <source>
        <dbReference type="EMBL" id="WAM32690.1"/>
    </source>
</evidence>
<dbReference type="EMBL" id="CP113864">
    <property type="protein sequence ID" value="WAM32690.1"/>
    <property type="molecule type" value="Genomic_DNA"/>
</dbReference>
<evidence type="ECO:0000313" key="2">
    <source>
        <dbReference type="Proteomes" id="UP001164745"/>
    </source>
</evidence>
<gene>
    <name evidence="1" type="ORF">OTJ99_001163</name>
</gene>
<accession>A0ABY7BJL5</accession>
<reference evidence="1" key="1">
    <citation type="submission" date="2022-12" db="EMBL/GenBank/DDBJ databases">
        <authorList>
            <person name="Bing R.G."/>
            <person name="Willard D.J."/>
            <person name="Manesh M.J.H."/>
            <person name="Laemthong T."/>
            <person name="Crosby J.R."/>
            <person name="Kelly R.M."/>
        </authorList>
    </citation>
    <scope>NUCLEOTIDE SEQUENCE</scope>
    <source>
        <strain evidence="1">DSM 8991</strain>
    </source>
</reference>
<name>A0ABY7BJL5_9FIRM</name>